<gene>
    <name evidence="10" type="primary">rpoC2</name>
    <name evidence="10" type="ordered locus">ZICARI_052</name>
</gene>
<dbReference type="Pfam" id="PF05000">
    <property type="entry name" value="RNA_pol_Rpb1_4"/>
    <property type="match status" value="1"/>
</dbReference>
<dbReference type="InterPro" id="IPR042102">
    <property type="entry name" value="RNA_pol_Rpb1_3_sf"/>
</dbReference>
<dbReference type="PANTHER" id="PTHR19376">
    <property type="entry name" value="DNA-DIRECTED RNA POLYMERASE"/>
    <property type="match status" value="1"/>
</dbReference>
<dbReference type="Gene3D" id="1.10.132.30">
    <property type="match status" value="1"/>
</dbReference>
<dbReference type="Gene3D" id="2.40.50.100">
    <property type="match status" value="3"/>
</dbReference>
<dbReference type="Gene3D" id="1.10.274.100">
    <property type="entry name" value="RNA polymerase Rpb1, domain 3"/>
    <property type="match status" value="1"/>
</dbReference>
<keyword evidence="3" id="KW-0808">Transferase</keyword>
<evidence type="ECO:0000256" key="5">
    <source>
        <dbReference type="ARBA" id="ARBA00022723"/>
    </source>
</evidence>
<accession>E0TIP8</accession>
<proteinExistence type="predicted"/>
<dbReference type="EC" id="2.7.7.6" evidence="1"/>
<feature type="domain" description="RNA polymerase Rpb1" evidence="9">
    <location>
        <begin position="102"/>
        <end position="178"/>
    </location>
</feature>
<keyword evidence="6" id="KW-0804">Transcription</keyword>
<dbReference type="PANTHER" id="PTHR19376:SF54">
    <property type="entry name" value="DNA-DIRECTED RNA POLYMERASE SUBUNIT BETA"/>
    <property type="match status" value="1"/>
</dbReference>
<dbReference type="SUPFAM" id="SSF64484">
    <property type="entry name" value="beta and beta-prime subunits of DNA dependent RNA-polymerase"/>
    <property type="match status" value="1"/>
</dbReference>
<evidence type="ECO:0000313" key="10">
    <source>
        <dbReference type="EMBL" id="ADM89675.1"/>
    </source>
</evidence>
<dbReference type="GO" id="GO:0046872">
    <property type="term" value="F:metal ion binding"/>
    <property type="evidence" value="ECO:0007669"/>
    <property type="project" value="UniProtKB-KW"/>
</dbReference>
<dbReference type="Proteomes" id="UP000001303">
    <property type="component" value="Chromosome"/>
</dbReference>
<evidence type="ECO:0000256" key="6">
    <source>
        <dbReference type="ARBA" id="ARBA00023163"/>
    </source>
</evidence>
<dbReference type="GO" id="GO:0003677">
    <property type="term" value="F:DNA binding"/>
    <property type="evidence" value="ECO:0007669"/>
    <property type="project" value="InterPro"/>
</dbReference>
<dbReference type="GO" id="GO:0000428">
    <property type="term" value="C:DNA-directed RNA polymerase complex"/>
    <property type="evidence" value="ECO:0007669"/>
    <property type="project" value="UniProtKB-KW"/>
</dbReference>
<evidence type="ECO:0000259" key="8">
    <source>
        <dbReference type="Pfam" id="PF04998"/>
    </source>
</evidence>
<dbReference type="STRING" id="871271.ZICARI_052"/>
<keyword evidence="5" id="KW-0479">Metal-binding</keyword>
<reference evidence="10 11" key="1">
    <citation type="journal article" date="2010" name="Genome Biol. Evol.">
        <title>Functional convergence in reduced genomes of bacterial symbionts spanning 200 My of evolution.</title>
        <authorList>
            <person name="McCutcheon J.P."/>
            <person name="Moran N.A."/>
        </authorList>
    </citation>
    <scope>NUCLEOTIDE SEQUENCE [LARGE SCALE GENOMIC DNA]</scope>
    <source>
        <strain evidence="10 11">CARI</strain>
    </source>
</reference>
<dbReference type="InterPro" id="IPR007081">
    <property type="entry name" value="RNA_pol_Rpb1_5"/>
</dbReference>
<organism evidence="10 11">
    <name type="scientific">Zinderia insecticola (strain CARI)</name>
    <dbReference type="NCBI Taxonomy" id="871271"/>
    <lineage>
        <taxon>Bacteria</taxon>
        <taxon>Pseudomonadati</taxon>
        <taxon>Pseudomonadota</taxon>
        <taxon>Betaproteobacteria</taxon>
        <taxon>Burkholderiales</taxon>
        <taxon>Oxalobacteraceae</taxon>
        <taxon>Candidatus Zinderia</taxon>
    </lineage>
</organism>
<dbReference type="EMBL" id="CP002161">
    <property type="protein sequence ID" value="ADM89675.1"/>
    <property type="molecule type" value="Genomic_DNA"/>
</dbReference>
<dbReference type="GO" id="GO:0003899">
    <property type="term" value="F:DNA-directed RNA polymerase activity"/>
    <property type="evidence" value="ECO:0007669"/>
    <property type="project" value="UniProtKB-EC"/>
</dbReference>
<dbReference type="Pfam" id="PF04998">
    <property type="entry name" value="RNA_pol_Rpb1_5"/>
    <property type="match status" value="1"/>
</dbReference>
<evidence type="ECO:0000313" key="11">
    <source>
        <dbReference type="Proteomes" id="UP000001303"/>
    </source>
</evidence>
<sequence>MIYEIFPKKISFNKINKYINKSRILKLINLICNKYNTDVAVNFSEKILRKGLYFSTKSGISISIEDAIIPKKKKKIILKGYKKIKNFKNKILNFPIIKKNKNININIWEKIDNKLEDLVLKVIYPKNSILNKINSIFFMLKSGARGSINQIKQLSGMRGLMIKANGNIIKNPITSNFREGLNMFQYFISTHGSRKGLSDTALKTANSGYLTRKLVDVSQDIVVREKDCGSNKGVVITNIIQDNEIIENIENRVFGRITSKKILDRKKKNIICKKNTIIDLNLFKIIKKEKIIKIEVRSPLKCKTYNGICSYCYGYDLSKRRLVSIGTTVGIIAAQSIGEPGTQLTMRTFHTGGIMSNIKTKLKSSIFCKYKGIVKFSKNLICVLKNKKIIVISKKSKIFILNSIKFILEEYELPLNCNLRVKNNSYIKSGKKLFSWNYSSNKIISKHSGIIKFKNFKKNKNYKKIINKITNEYVIIIKNKSIINYNKYIPKIKILYLNKNKLLYKKSTIKLNINNTILNVYNKQKISSGKTLAYIPKEKKSIKDIMGGLPRISELFEVIKPKNRSLISEIKGILKISKKVKNKIYITIKNKIEKRKYIINIKKKKLLFGNNEIINKGDFITSGNIYTPDILKNLGIKKLVFYIMNEIQNIYRTQGVKINDKHIEIILKQMLSKVEITKTKNFTYFKGEIENLNKILKINRKLILKKKKPIKYRNLLLGITKISLLKKSFMSSASFQETSKILTKASLFDKKDKLKGLKENIMIGKLLPAGTGNIINNYFKK</sequence>
<keyword evidence="2 10" id="KW-0240">DNA-directed RNA polymerase</keyword>
<name>E0TIP8_ZINIC</name>
<dbReference type="GO" id="GO:0006351">
    <property type="term" value="P:DNA-templated transcription"/>
    <property type="evidence" value="ECO:0007669"/>
    <property type="project" value="InterPro"/>
</dbReference>
<dbReference type="InterPro" id="IPR045867">
    <property type="entry name" value="DNA-dir_RpoC_beta_prime"/>
</dbReference>
<comment type="catalytic activity">
    <reaction evidence="7">
        <text>RNA(n) + a ribonucleoside 5'-triphosphate = RNA(n+1) + diphosphate</text>
        <dbReference type="Rhea" id="RHEA:21248"/>
        <dbReference type="Rhea" id="RHEA-COMP:14527"/>
        <dbReference type="Rhea" id="RHEA-COMP:17342"/>
        <dbReference type="ChEBI" id="CHEBI:33019"/>
        <dbReference type="ChEBI" id="CHEBI:61557"/>
        <dbReference type="ChEBI" id="CHEBI:140395"/>
        <dbReference type="EC" id="2.7.7.6"/>
    </reaction>
</comment>
<evidence type="ECO:0000256" key="3">
    <source>
        <dbReference type="ARBA" id="ARBA00022679"/>
    </source>
</evidence>
<dbReference type="InterPro" id="IPR038120">
    <property type="entry name" value="Rpb1_funnel_sf"/>
</dbReference>
<dbReference type="Gene3D" id="1.10.150.390">
    <property type="match status" value="1"/>
</dbReference>
<evidence type="ECO:0000256" key="1">
    <source>
        <dbReference type="ARBA" id="ARBA00012418"/>
    </source>
</evidence>
<protein>
    <recommendedName>
        <fullName evidence="1">DNA-directed RNA polymerase</fullName>
        <ecNumber evidence="1">2.7.7.6</ecNumber>
    </recommendedName>
</protein>
<evidence type="ECO:0000259" key="9">
    <source>
        <dbReference type="Pfam" id="PF05000"/>
    </source>
</evidence>
<dbReference type="AlphaFoldDB" id="E0TIP8"/>
<feature type="domain" description="RNA polymerase Rpb1" evidence="8">
    <location>
        <begin position="180"/>
        <end position="682"/>
    </location>
</feature>
<evidence type="ECO:0000256" key="4">
    <source>
        <dbReference type="ARBA" id="ARBA00022695"/>
    </source>
</evidence>
<dbReference type="InterPro" id="IPR007083">
    <property type="entry name" value="RNA_pol_Rpb1_4"/>
</dbReference>
<dbReference type="KEGG" id="zin:ZICARI_052"/>
<keyword evidence="11" id="KW-1185">Reference proteome</keyword>
<dbReference type="Gene3D" id="1.10.1790.20">
    <property type="match status" value="1"/>
</dbReference>
<evidence type="ECO:0000256" key="7">
    <source>
        <dbReference type="ARBA" id="ARBA00048552"/>
    </source>
</evidence>
<keyword evidence="4" id="KW-0548">Nucleotidyltransferase</keyword>
<evidence type="ECO:0000256" key="2">
    <source>
        <dbReference type="ARBA" id="ARBA00022478"/>
    </source>
</evidence>
<reference key="2">
    <citation type="submission" date="2010-08" db="EMBL/GenBank/DDBJ databases">
        <title>Functional convergence in reduced genomes of bacterial symbionts spanning 200 million years of evolution.</title>
        <authorList>
            <person name="McCutcheon J.P."/>
            <person name="Moran N.A."/>
        </authorList>
    </citation>
    <scope>NUCLEOTIDE SEQUENCE</scope>
    <source>
        <strain>CARI</strain>
    </source>
</reference>
<dbReference type="HOGENOM" id="CLU_000524_3_2_4"/>